<dbReference type="InterPro" id="IPR036259">
    <property type="entry name" value="MFS_trans_sf"/>
</dbReference>
<evidence type="ECO:0000256" key="1">
    <source>
        <dbReference type="SAM" id="Phobius"/>
    </source>
</evidence>
<dbReference type="AlphaFoldDB" id="A0A7S1UKU6"/>
<keyword evidence="2" id="KW-0732">Signal</keyword>
<keyword evidence="1" id="KW-0812">Transmembrane</keyword>
<dbReference type="Pfam" id="PF07690">
    <property type="entry name" value="MFS_1"/>
    <property type="match status" value="1"/>
</dbReference>
<feature type="transmembrane region" description="Helical" evidence="1">
    <location>
        <begin position="120"/>
        <end position="141"/>
    </location>
</feature>
<dbReference type="EMBL" id="HBGK01000487">
    <property type="protein sequence ID" value="CAD9271345.1"/>
    <property type="molecule type" value="Transcribed_RNA"/>
</dbReference>
<feature type="transmembrane region" description="Helical" evidence="1">
    <location>
        <begin position="153"/>
        <end position="171"/>
    </location>
</feature>
<feature type="signal peptide" evidence="2">
    <location>
        <begin position="1"/>
        <end position="22"/>
    </location>
</feature>
<gene>
    <name evidence="3" type="ORF">GOCE00092_LOCUS250</name>
</gene>
<feature type="transmembrane region" description="Helical" evidence="1">
    <location>
        <begin position="368"/>
        <end position="386"/>
    </location>
</feature>
<accession>A0A7S1UKU6</accession>
<sequence>MSRLRLLVVGLLYALSGQQGAAFGRSFTPRAKSADTLVSSIVVRGGARNGRSRLKTMATSSDGPSVAKPKKEVVLDKKVQAKEAVKKLDLFIAMTYFCNTVMFMLPVILLPVIGAENGGGAGFVAAIASVATLGGASGKFVNGFICQAAGAKISSALYLMASSLCCFLLSATTLNMGLLLAGIEFCASVQWTASAVILTNHYKNDPAALAQAITLLSLSSTAGGLITKVAGPVLLQYMSWQQLARVGGGVGLLGALTMSQLVRQQPEGVPATTTPLEFKSIFATLGRVVGSPLFWLAGVGHSMVMLAKTSDKILGSFFQEATGLSSSICGGLTLSITIGMVVGLVTGSKAFFKQDGVPGKTSLLKRRYGLGVLSAFVLAGLAALPTNKIPPLPLAGLIALFSGSMATMLSFQYYQLPPIIARSFGQDQAVCLSFLDGIGYFLASPIWAATSSIVKGPGWAPAWVMLGGLFLFGGTLMLKALPPILKKQEAK</sequence>
<protein>
    <recommendedName>
        <fullName evidence="4">Major facilitator superfamily (MFS) profile domain-containing protein</fullName>
    </recommendedName>
</protein>
<dbReference type="InterPro" id="IPR011701">
    <property type="entry name" value="MFS"/>
</dbReference>
<organism evidence="3">
    <name type="scientific">Grammatophora oceanica</name>
    <dbReference type="NCBI Taxonomy" id="210454"/>
    <lineage>
        <taxon>Eukaryota</taxon>
        <taxon>Sar</taxon>
        <taxon>Stramenopiles</taxon>
        <taxon>Ochrophyta</taxon>
        <taxon>Bacillariophyta</taxon>
        <taxon>Fragilariophyceae</taxon>
        <taxon>Fragilariophycidae</taxon>
        <taxon>Rhabdonematales</taxon>
        <taxon>Grammatophoraceae</taxon>
        <taxon>Grammatophora</taxon>
    </lineage>
</organism>
<feature type="transmembrane region" description="Helical" evidence="1">
    <location>
        <begin position="324"/>
        <end position="347"/>
    </location>
</feature>
<evidence type="ECO:0000256" key="2">
    <source>
        <dbReference type="SAM" id="SignalP"/>
    </source>
</evidence>
<feature type="transmembrane region" description="Helical" evidence="1">
    <location>
        <begin position="460"/>
        <end position="481"/>
    </location>
</feature>
<evidence type="ECO:0000313" key="3">
    <source>
        <dbReference type="EMBL" id="CAD9271345.1"/>
    </source>
</evidence>
<feature type="transmembrane region" description="Helical" evidence="1">
    <location>
        <begin position="428"/>
        <end position="448"/>
    </location>
</feature>
<keyword evidence="1" id="KW-1133">Transmembrane helix</keyword>
<name>A0A7S1UKU6_9STRA</name>
<feature type="transmembrane region" description="Helical" evidence="1">
    <location>
        <begin position="208"/>
        <end position="231"/>
    </location>
</feature>
<dbReference type="SUPFAM" id="SSF103473">
    <property type="entry name" value="MFS general substrate transporter"/>
    <property type="match status" value="1"/>
</dbReference>
<dbReference type="CDD" id="cd06174">
    <property type="entry name" value="MFS"/>
    <property type="match status" value="1"/>
</dbReference>
<keyword evidence="1" id="KW-0472">Membrane</keyword>
<dbReference type="GO" id="GO:0022857">
    <property type="term" value="F:transmembrane transporter activity"/>
    <property type="evidence" value="ECO:0007669"/>
    <property type="project" value="InterPro"/>
</dbReference>
<evidence type="ECO:0008006" key="4">
    <source>
        <dbReference type="Google" id="ProtNLM"/>
    </source>
</evidence>
<reference evidence="3" key="1">
    <citation type="submission" date="2021-01" db="EMBL/GenBank/DDBJ databases">
        <authorList>
            <person name="Corre E."/>
            <person name="Pelletier E."/>
            <person name="Niang G."/>
            <person name="Scheremetjew M."/>
            <person name="Finn R."/>
            <person name="Kale V."/>
            <person name="Holt S."/>
            <person name="Cochrane G."/>
            <person name="Meng A."/>
            <person name="Brown T."/>
            <person name="Cohen L."/>
        </authorList>
    </citation>
    <scope>NUCLEOTIDE SEQUENCE</scope>
    <source>
        <strain evidence="3">CCMP 410</strain>
    </source>
</reference>
<feature type="chain" id="PRO_5031007533" description="Major facilitator superfamily (MFS) profile domain-containing protein" evidence="2">
    <location>
        <begin position="23"/>
        <end position="491"/>
    </location>
</feature>
<feature type="transmembrane region" description="Helical" evidence="1">
    <location>
        <begin position="90"/>
        <end position="113"/>
    </location>
</feature>
<proteinExistence type="predicted"/>
<dbReference type="Gene3D" id="1.20.1250.20">
    <property type="entry name" value="MFS general substrate transporter like domains"/>
    <property type="match status" value="1"/>
</dbReference>
<feature type="transmembrane region" description="Helical" evidence="1">
    <location>
        <begin position="392"/>
        <end position="416"/>
    </location>
</feature>